<evidence type="ECO:0000313" key="2">
    <source>
        <dbReference type="Proteomes" id="UP001211711"/>
    </source>
</evidence>
<reference evidence="1 2" key="1">
    <citation type="submission" date="2023-01" db="EMBL/GenBank/DDBJ databases">
        <title>Genomes from the Australian National Cyanobacteria Reference Collection.</title>
        <authorList>
            <person name="Willis A."/>
            <person name="Lee E.M.F."/>
        </authorList>
    </citation>
    <scope>NUCLEOTIDE SEQUENCE [LARGE SCALE GENOMIC DNA]</scope>
    <source>
        <strain evidence="1 2">CS-549</strain>
    </source>
</reference>
<sequence length="84" mass="9807">MTSIKTAISIEQSLYDQVNALATAMKIPRSKLFAIAIEEYLHRQKQHQILESINEAYADGLDEPEQIMLEKMRHHQGKIQQKEW</sequence>
<proteinExistence type="predicted"/>
<dbReference type="InterPro" id="IPR013321">
    <property type="entry name" value="Arc_rbn_hlx_hlx"/>
</dbReference>
<dbReference type="Gene3D" id="1.10.1220.10">
    <property type="entry name" value="Met repressor-like"/>
    <property type="match status" value="1"/>
</dbReference>
<gene>
    <name evidence="1" type="ORF">PN497_19425</name>
</gene>
<name>A0ABT4ZVS1_9CYAN</name>
<accession>A0ABT4ZVS1</accession>
<keyword evidence="2" id="KW-1185">Reference proteome</keyword>
<dbReference type="Proteomes" id="UP001211711">
    <property type="component" value="Unassembled WGS sequence"/>
</dbReference>
<protein>
    <submittedName>
        <fullName evidence="1">Ribbon-helix-helix protein, CopG family</fullName>
    </submittedName>
</protein>
<dbReference type="EMBL" id="JAQMTI010000253">
    <property type="protein sequence ID" value="MDB9443511.1"/>
    <property type="molecule type" value="Genomic_DNA"/>
</dbReference>
<dbReference type="RefSeq" id="WP_096568025.1">
    <property type="nucleotide sequence ID" value="NZ_JAQMTI010000253.1"/>
</dbReference>
<comment type="caution">
    <text evidence="1">The sequence shown here is derived from an EMBL/GenBank/DDBJ whole genome shotgun (WGS) entry which is preliminary data.</text>
</comment>
<organism evidence="1 2">
    <name type="scientific">Sphaerospermopsis kisseleviana CS-549</name>
    <dbReference type="NCBI Taxonomy" id="3021783"/>
    <lineage>
        <taxon>Bacteria</taxon>
        <taxon>Bacillati</taxon>
        <taxon>Cyanobacteriota</taxon>
        <taxon>Cyanophyceae</taxon>
        <taxon>Nostocales</taxon>
        <taxon>Aphanizomenonaceae</taxon>
        <taxon>Sphaerospermopsis</taxon>
        <taxon>Sphaerospermopsis kisseleviana</taxon>
    </lineage>
</organism>
<evidence type="ECO:0000313" key="1">
    <source>
        <dbReference type="EMBL" id="MDB9443511.1"/>
    </source>
</evidence>